<evidence type="ECO:0000256" key="5">
    <source>
        <dbReference type="ARBA" id="ARBA00022839"/>
    </source>
</evidence>
<keyword evidence="3" id="KW-0540">Nuclease</keyword>
<evidence type="ECO:0000313" key="8">
    <source>
        <dbReference type="Proteomes" id="UP000245488"/>
    </source>
</evidence>
<keyword evidence="5" id="KW-0269">Exonuclease</keyword>
<dbReference type="GO" id="GO:0006308">
    <property type="term" value="P:DNA catabolic process"/>
    <property type="evidence" value="ECO:0007669"/>
    <property type="project" value="UniProtKB-UniRule"/>
</dbReference>
<dbReference type="NCBIfam" id="TIGR01280">
    <property type="entry name" value="xseB"/>
    <property type="match status" value="1"/>
</dbReference>
<dbReference type="GO" id="GO:0009318">
    <property type="term" value="C:exodeoxyribonuclease VII complex"/>
    <property type="evidence" value="ECO:0007669"/>
    <property type="project" value="UniProtKB-UniRule"/>
</dbReference>
<dbReference type="Pfam" id="PF02609">
    <property type="entry name" value="Exonuc_VII_S"/>
    <property type="match status" value="1"/>
</dbReference>
<keyword evidence="8" id="KW-1185">Reference proteome</keyword>
<dbReference type="EC" id="3.1.11.6" evidence="6"/>
<gene>
    <name evidence="7" type="primary">xseB</name>
    <name evidence="7" type="ORF">CPT75_10585</name>
</gene>
<keyword evidence="2" id="KW-0963">Cytoplasm</keyword>
<proteinExistence type="inferred from homology"/>
<organism evidence="7 8">
    <name type="scientific">Butyrivibrio fibrisolvens</name>
    <dbReference type="NCBI Taxonomy" id="831"/>
    <lineage>
        <taxon>Bacteria</taxon>
        <taxon>Bacillati</taxon>
        <taxon>Bacillota</taxon>
        <taxon>Clostridia</taxon>
        <taxon>Lachnospirales</taxon>
        <taxon>Lachnospiraceae</taxon>
        <taxon>Butyrivibrio</taxon>
    </lineage>
</organism>
<keyword evidence="4" id="KW-0378">Hydrolase</keyword>
<evidence type="ECO:0000256" key="1">
    <source>
        <dbReference type="ARBA" id="ARBA00009998"/>
    </source>
</evidence>
<evidence type="ECO:0000256" key="3">
    <source>
        <dbReference type="ARBA" id="ARBA00022722"/>
    </source>
</evidence>
<reference evidence="7 8" key="1">
    <citation type="submission" date="2017-09" db="EMBL/GenBank/DDBJ databases">
        <title>High-quality draft genome sequence of Butyrivibrio fibrisolvens INBov1, isolated from cow rumen.</title>
        <authorList>
            <person name="Rodriguez Hernaez J."/>
            <person name="Rivarola M."/>
            <person name="Paniego N."/>
            <person name="Cravero S."/>
            <person name="Ceron Cucchi M."/>
            <person name="Martinez M.C."/>
        </authorList>
    </citation>
    <scope>NUCLEOTIDE SEQUENCE [LARGE SCALE GENOMIC DNA]</scope>
    <source>
        <strain evidence="7 8">INBov1</strain>
    </source>
</reference>
<protein>
    <recommendedName>
        <fullName evidence="6">Exodeoxyribonuclease VII small subunit</fullName>
        <ecNumber evidence="6">3.1.11.6</ecNumber>
    </recommendedName>
</protein>
<dbReference type="InterPro" id="IPR037004">
    <property type="entry name" value="Exonuc_VII_ssu_sf"/>
</dbReference>
<sequence>MHRMRWEMPAAKKTKPNTAKDEFNKEDLENISIEEAFKRVDDVISAMQEDDITLEDSFRRYKEGMDLLKTAGSLIDKVEKDALKISEDGDLEIFEDDEE</sequence>
<evidence type="ECO:0000313" key="7">
    <source>
        <dbReference type="EMBL" id="PWT27510.1"/>
    </source>
</evidence>
<name>A0A317G4W5_BUTFI</name>
<evidence type="ECO:0000256" key="6">
    <source>
        <dbReference type="NCBIfam" id="TIGR01280"/>
    </source>
</evidence>
<dbReference type="SUPFAM" id="SSF116842">
    <property type="entry name" value="XseB-like"/>
    <property type="match status" value="1"/>
</dbReference>
<comment type="caution">
    <text evidence="7">The sequence shown here is derived from an EMBL/GenBank/DDBJ whole genome shotgun (WGS) entry which is preliminary data.</text>
</comment>
<dbReference type="Gene3D" id="1.10.287.1040">
    <property type="entry name" value="Exonuclease VII, small subunit"/>
    <property type="match status" value="1"/>
</dbReference>
<dbReference type="EMBL" id="NXNG01000001">
    <property type="protein sequence ID" value="PWT27510.1"/>
    <property type="molecule type" value="Genomic_DNA"/>
</dbReference>
<dbReference type="GO" id="GO:0008855">
    <property type="term" value="F:exodeoxyribonuclease VII activity"/>
    <property type="evidence" value="ECO:0007669"/>
    <property type="project" value="UniProtKB-UniRule"/>
</dbReference>
<accession>A0A317G4W5</accession>
<dbReference type="AlphaFoldDB" id="A0A317G4W5"/>
<evidence type="ECO:0000256" key="2">
    <source>
        <dbReference type="ARBA" id="ARBA00022490"/>
    </source>
</evidence>
<dbReference type="InterPro" id="IPR003761">
    <property type="entry name" value="Exonuc_VII_S"/>
</dbReference>
<evidence type="ECO:0000256" key="4">
    <source>
        <dbReference type="ARBA" id="ARBA00022801"/>
    </source>
</evidence>
<dbReference type="Proteomes" id="UP000245488">
    <property type="component" value="Chromosome"/>
</dbReference>
<comment type="similarity">
    <text evidence="1">Belongs to the XseB family.</text>
</comment>